<name>A0A9X0CGV9_9CNID</name>
<dbReference type="AlphaFoldDB" id="A0A9X0CGV9"/>
<comment type="caution">
    <text evidence="1">The sequence shown here is derived from an EMBL/GenBank/DDBJ whole genome shotgun (WGS) entry which is preliminary data.</text>
</comment>
<reference evidence="1" key="1">
    <citation type="submission" date="2023-01" db="EMBL/GenBank/DDBJ databases">
        <title>Genome assembly of the deep-sea coral Lophelia pertusa.</title>
        <authorList>
            <person name="Herrera S."/>
            <person name="Cordes E."/>
        </authorList>
    </citation>
    <scope>NUCLEOTIDE SEQUENCE</scope>
    <source>
        <strain evidence="1">USNM1676648</strain>
        <tissue evidence="1">Polyp</tissue>
    </source>
</reference>
<gene>
    <name evidence="1" type="ORF">OS493_002860</name>
</gene>
<proteinExistence type="predicted"/>
<sequence>MLGTLQGAPPNNGQFVIPLAQQKAGHLVALVVSPPQFGLGFPATAGTVQTPTECGLTKPGQTTVATVAASNHDQFS</sequence>
<organism evidence="1 2">
    <name type="scientific">Desmophyllum pertusum</name>
    <dbReference type="NCBI Taxonomy" id="174260"/>
    <lineage>
        <taxon>Eukaryota</taxon>
        <taxon>Metazoa</taxon>
        <taxon>Cnidaria</taxon>
        <taxon>Anthozoa</taxon>
        <taxon>Hexacorallia</taxon>
        <taxon>Scleractinia</taxon>
        <taxon>Caryophylliina</taxon>
        <taxon>Caryophylliidae</taxon>
        <taxon>Desmophyllum</taxon>
    </lineage>
</organism>
<evidence type="ECO:0000313" key="2">
    <source>
        <dbReference type="Proteomes" id="UP001163046"/>
    </source>
</evidence>
<dbReference type="EMBL" id="MU827778">
    <property type="protein sequence ID" value="KAJ7340134.1"/>
    <property type="molecule type" value="Genomic_DNA"/>
</dbReference>
<keyword evidence="2" id="KW-1185">Reference proteome</keyword>
<dbReference type="Proteomes" id="UP001163046">
    <property type="component" value="Unassembled WGS sequence"/>
</dbReference>
<evidence type="ECO:0000313" key="1">
    <source>
        <dbReference type="EMBL" id="KAJ7340134.1"/>
    </source>
</evidence>
<protein>
    <submittedName>
        <fullName evidence="1">Uncharacterized protein</fullName>
    </submittedName>
</protein>
<accession>A0A9X0CGV9</accession>